<dbReference type="HOGENOM" id="CLU_127674_3_0_9"/>
<accession>L1QKH3</accession>
<dbReference type="PATRIC" id="fig|545697.3.peg.905"/>
<protein>
    <submittedName>
        <fullName evidence="1">Phage protein, HK97 gp10 family</fullName>
    </submittedName>
</protein>
<keyword evidence="2" id="KW-1185">Reference proteome</keyword>
<comment type="caution">
    <text evidence="1">The sequence shown here is derived from an EMBL/GenBank/DDBJ whole genome shotgun (WGS) entry which is preliminary data.</text>
</comment>
<gene>
    <name evidence="1" type="ORF">HMPREF0216_00919</name>
</gene>
<dbReference type="STRING" id="545697.HMPREF0216_00919"/>
<dbReference type="RefSeq" id="WP_005211541.1">
    <property type="nucleotide sequence ID" value="NZ_KB291618.1"/>
</dbReference>
<dbReference type="Pfam" id="PF04883">
    <property type="entry name" value="HK97-gp10_like"/>
    <property type="match status" value="1"/>
</dbReference>
<dbReference type="eggNOG" id="ENOG503300D">
    <property type="taxonomic scope" value="Bacteria"/>
</dbReference>
<dbReference type="EMBL" id="AMEZ01000026">
    <property type="protein sequence ID" value="EKY28077.1"/>
    <property type="molecule type" value="Genomic_DNA"/>
</dbReference>
<dbReference type="InterPro" id="IPR010064">
    <property type="entry name" value="HK97-gp10_tail"/>
</dbReference>
<proteinExistence type="predicted"/>
<evidence type="ECO:0000313" key="1">
    <source>
        <dbReference type="EMBL" id="EKY28077.1"/>
    </source>
</evidence>
<dbReference type="Proteomes" id="UP000010420">
    <property type="component" value="Unassembled WGS sequence"/>
</dbReference>
<organism evidence="1 2">
    <name type="scientific">Clostridium celatum DSM 1785</name>
    <dbReference type="NCBI Taxonomy" id="545697"/>
    <lineage>
        <taxon>Bacteria</taxon>
        <taxon>Bacillati</taxon>
        <taxon>Bacillota</taxon>
        <taxon>Clostridia</taxon>
        <taxon>Eubacteriales</taxon>
        <taxon>Clostridiaceae</taxon>
        <taxon>Clostridium</taxon>
    </lineage>
</organism>
<dbReference type="OrthoDB" id="886754at2"/>
<dbReference type="NCBIfam" id="TIGR01725">
    <property type="entry name" value="phge_HK97_gp10"/>
    <property type="match status" value="1"/>
</dbReference>
<reference evidence="1 2" key="1">
    <citation type="submission" date="2012-05" db="EMBL/GenBank/DDBJ databases">
        <authorList>
            <person name="Weinstock G."/>
            <person name="Sodergren E."/>
            <person name="Lobos E.A."/>
            <person name="Fulton L."/>
            <person name="Fulton R."/>
            <person name="Courtney L."/>
            <person name="Fronick C."/>
            <person name="O'Laughlin M."/>
            <person name="Godfrey J."/>
            <person name="Wilson R.M."/>
            <person name="Miner T."/>
            <person name="Farmer C."/>
            <person name="Delehaunty K."/>
            <person name="Cordes M."/>
            <person name="Minx P."/>
            <person name="Tomlinson C."/>
            <person name="Chen J."/>
            <person name="Wollam A."/>
            <person name="Pepin K.H."/>
            <person name="Bhonagiri V."/>
            <person name="Zhang X."/>
            <person name="Suruliraj S."/>
            <person name="Warren W."/>
            <person name="Mitreva M."/>
            <person name="Mardis E.R."/>
            <person name="Wilson R.K."/>
        </authorList>
    </citation>
    <scope>NUCLEOTIDE SEQUENCE [LARGE SCALE GENOMIC DNA]</scope>
    <source>
        <strain evidence="1 2">DSM 1785</strain>
    </source>
</reference>
<dbReference type="AlphaFoldDB" id="L1QKH3"/>
<evidence type="ECO:0000313" key="2">
    <source>
        <dbReference type="Proteomes" id="UP000010420"/>
    </source>
</evidence>
<sequence>MAKIQLEGMAELIDKVNKLGEKSEEIKKKALDKAGELVKDSMEKKAPRSSDIKKHMADNIKVSEINKDNGVDFVMIGPNKGDNTEFFYSKFTEWGTSKIPAQHWAEKSVIENEKGINNVIKEELQRGLDEFDK</sequence>
<name>L1QKH3_9CLOT</name>